<keyword evidence="4" id="KW-1185">Reference proteome</keyword>
<dbReference type="InterPro" id="IPR040591">
    <property type="entry name" value="RqcP2_RBD"/>
</dbReference>
<dbReference type="EMBL" id="NGKC01000005">
    <property type="protein sequence ID" value="RSU12482.1"/>
    <property type="molecule type" value="Genomic_DNA"/>
</dbReference>
<dbReference type="SMART" id="SM00363">
    <property type="entry name" value="S4"/>
    <property type="match status" value="1"/>
</dbReference>
<proteinExistence type="predicted"/>
<dbReference type="Proteomes" id="UP000286773">
    <property type="component" value="Unassembled WGS sequence"/>
</dbReference>
<dbReference type="Pfam" id="PF17774">
    <property type="entry name" value="YlmH_RBD"/>
    <property type="match status" value="1"/>
</dbReference>
<keyword evidence="1" id="KW-0694">RNA-binding</keyword>
<dbReference type="CDD" id="cd00165">
    <property type="entry name" value="S4"/>
    <property type="match status" value="1"/>
</dbReference>
<evidence type="ECO:0000256" key="1">
    <source>
        <dbReference type="PROSITE-ProRule" id="PRU00182"/>
    </source>
</evidence>
<sequence>MSDGVYQHFRKEEHPFIDMVNDWLEQVDNQYAPVTTDFLNPREAYILRTLVGQRDDILCAFYGGFEDAERTCSIMYPEYYVPEETDYDITLLEVIYPVKFGKLSHGKILGTLMSSGIKRELIGDIITDGSRWQVFVKSPIADYLITQTRKIGSFGVRLEPKELEEVLLPINDWQLETVTLSSFRIDNLISTVYNVSRQRSKEMIESGNVKINWVETYRPDAVVSYLDIISVRKFGRIQIDETLGKSKKNKHRLAIKVFRK</sequence>
<comment type="caution">
    <text evidence="3">The sequence shown here is derived from an EMBL/GenBank/DDBJ whole genome shotgun (WGS) entry which is preliminary data.</text>
</comment>
<evidence type="ECO:0000313" key="4">
    <source>
        <dbReference type="Proteomes" id="UP000286773"/>
    </source>
</evidence>
<dbReference type="PANTHER" id="PTHR13633:SF3">
    <property type="entry name" value="MITOCHONDRIAL TRANSCRIPTION RESCUE FACTOR 1"/>
    <property type="match status" value="1"/>
</dbReference>
<dbReference type="Pfam" id="PF21278">
    <property type="entry name" value="YlmH_1st"/>
    <property type="match status" value="1"/>
</dbReference>
<dbReference type="RefSeq" id="WP_126813324.1">
    <property type="nucleotide sequence ID" value="NZ_NGKC01000005.1"/>
</dbReference>
<dbReference type="PROSITE" id="PS50889">
    <property type="entry name" value="S4"/>
    <property type="match status" value="1"/>
</dbReference>
<evidence type="ECO:0000313" key="3">
    <source>
        <dbReference type="EMBL" id="RSU12482.1"/>
    </source>
</evidence>
<dbReference type="AlphaFoldDB" id="A0A430AWP2"/>
<reference evidence="3 4" key="1">
    <citation type="submission" date="2017-05" db="EMBL/GenBank/DDBJ databases">
        <title>Vagococcus spp. assemblies.</title>
        <authorList>
            <person name="Gulvik C.A."/>
        </authorList>
    </citation>
    <scope>NUCLEOTIDE SEQUENCE [LARGE SCALE GENOMIC DNA]</scope>
    <source>
        <strain evidence="3 4">LMG 24798</strain>
    </source>
</reference>
<dbReference type="Gene3D" id="3.30.1370.160">
    <property type="match status" value="1"/>
</dbReference>
<name>A0A430AWP2_9ENTE</name>
<evidence type="ECO:0000259" key="2">
    <source>
        <dbReference type="SMART" id="SM00363"/>
    </source>
</evidence>
<dbReference type="GO" id="GO:0003723">
    <property type="term" value="F:RNA binding"/>
    <property type="evidence" value="ECO:0007669"/>
    <property type="project" value="UniProtKB-KW"/>
</dbReference>
<dbReference type="SUPFAM" id="SSF55174">
    <property type="entry name" value="Alpha-L RNA-binding motif"/>
    <property type="match status" value="1"/>
</dbReference>
<dbReference type="InterPro" id="IPR012677">
    <property type="entry name" value="Nucleotide-bd_a/b_plait_sf"/>
</dbReference>
<dbReference type="PANTHER" id="PTHR13633">
    <property type="entry name" value="MITOCHONDRIAL TRANSCRIPTION RESCUE FACTOR 1"/>
    <property type="match status" value="1"/>
</dbReference>
<feature type="domain" description="RNA-binding S4" evidence="2">
    <location>
        <begin position="183"/>
        <end position="247"/>
    </location>
</feature>
<gene>
    <name evidence="3" type="ORF">CBF27_05780</name>
</gene>
<dbReference type="InterPro" id="IPR048443">
    <property type="entry name" value="RqcP2_N"/>
</dbReference>
<dbReference type="InterPro" id="IPR002942">
    <property type="entry name" value="S4_RNA-bd"/>
</dbReference>
<protein>
    <submittedName>
        <fullName evidence="3">RNA-binding protein</fullName>
    </submittedName>
</protein>
<dbReference type="Gene3D" id="3.30.70.330">
    <property type="match status" value="1"/>
</dbReference>
<accession>A0A430AWP2</accession>
<dbReference type="OrthoDB" id="9812787at2"/>
<organism evidence="3 4">
    <name type="scientific">Vagococcus acidifermentans</name>
    <dbReference type="NCBI Taxonomy" id="564710"/>
    <lineage>
        <taxon>Bacteria</taxon>
        <taxon>Bacillati</taxon>
        <taxon>Bacillota</taxon>
        <taxon>Bacilli</taxon>
        <taxon>Lactobacillales</taxon>
        <taxon>Enterococcaceae</taxon>
        <taxon>Vagococcus</taxon>
    </lineage>
</organism>